<gene>
    <name evidence="1" type="ORF">V1478_004817</name>
</gene>
<organism evidence="1 2">
    <name type="scientific">Vespula squamosa</name>
    <name type="common">Southern yellow jacket</name>
    <name type="synonym">Wasp</name>
    <dbReference type="NCBI Taxonomy" id="30214"/>
    <lineage>
        <taxon>Eukaryota</taxon>
        <taxon>Metazoa</taxon>
        <taxon>Ecdysozoa</taxon>
        <taxon>Arthropoda</taxon>
        <taxon>Hexapoda</taxon>
        <taxon>Insecta</taxon>
        <taxon>Pterygota</taxon>
        <taxon>Neoptera</taxon>
        <taxon>Endopterygota</taxon>
        <taxon>Hymenoptera</taxon>
        <taxon>Apocrita</taxon>
        <taxon>Aculeata</taxon>
        <taxon>Vespoidea</taxon>
        <taxon>Vespidae</taxon>
        <taxon>Vespinae</taxon>
        <taxon>Vespula</taxon>
    </lineage>
</organism>
<protein>
    <submittedName>
        <fullName evidence="1">Protein lethal(2)essential for life-like</fullName>
    </submittedName>
</protein>
<reference evidence="1 2" key="1">
    <citation type="journal article" date="2024" name="Ann. Entomol. Soc. Am.">
        <title>Genomic analyses of the southern and eastern yellowjacket wasps (Hymenoptera: Vespidae) reveal evolutionary signatures of social life.</title>
        <authorList>
            <person name="Catto M.A."/>
            <person name="Caine P.B."/>
            <person name="Orr S.E."/>
            <person name="Hunt B.G."/>
            <person name="Goodisman M.A.D."/>
        </authorList>
    </citation>
    <scope>NUCLEOTIDE SEQUENCE [LARGE SCALE GENOMIC DNA]</scope>
    <source>
        <strain evidence="1">233</strain>
        <tissue evidence="1">Head and thorax</tissue>
    </source>
</reference>
<accession>A0ABD2BET8</accession>
<dbReference type="EMBL" id="JAUDFV010000105">
    <property type="protein sequence ID" value="KAL2731272.1"/>
    <property type="molecule type" value="Genomic_DNA"/>
</dbReference>
<evidence type="ECO:0000313" key="2">
    <source>
        <dbReference type="Proteomes" id="UP001607302"/>
    </source>
</evidence>
<dbReference type="Proteomes" id="UP001607302">
    <property type="component" value="Unassembled WGS sequence"/>
</dbReference>
<comment type="caution">
    <text evidence="1">The sequence shown here is derived from an EMBL/GenBank/DDBJ whole genome shotgun (WGS) entry which is preliminary data.</text>
</comment>
<dbReference type="AlphaFoldDB" id="A0ABD2BET8"/>
<name>A0ABD2BET8_VESSQ</name>
<sequence length="140" mass="16658">MSLLPILFSNWWKSFDRPQRISDQHFNLSLNLKDLSSSWTPYDTNTDLLVYRPRRHFQHRHHPYDRSVIRKTSGTSAVVTDKNKFQVTLDIQKFASHEVTVKVVEKNEEKEDKHDEVPTIIVPKKTLELEEKERITCIER</sequence>
<keyword evidence="2" id="KW-1185">Reference proteome</keyword>
<proteinExistence type="predicted"/>
<evidence type="ECO:0000313" key="1">
    <source>
        <dbReference type="EMBL" id="KAL2731272.1"/>
    </source>
</evidence>